<name>A0A9Q3CV49_9BASI</name>
<evidence type="ECO:0000313" key="3">
    <source>
        <dbReference type="Proteomes" id="UP000765509"/>
    </source>
</evidence>
<accession>A0A9Q3CV49</accession>
<feature type="compositionally biased region" description="Polar residues" evidence="1">
    <location>
        <begin position="121"/>
        <end position="143"/>
    </location>
</feature>
<sequence length="228" mass="26634">MTQYRRFIGEYEAIITYLKGYQHIQGDINHNQGILAILSTIVQESDLEAKIIIQKKEFSKPKTTEKKTIFEDESWKEVLKQVKELTHKVKNPPQPQPKPRNEGKDSVKEVFNQLKTLSKAVNSQRRNWNNQEKRFTQNNQPYRTRNPLPKFSSSYQPYIPDQMIPRPPLKCAYCKEEGHSETRFTQLSEDLDGIIVRTQGESYLFPNYKRVPMEGNGSVKDIVRAFGK</sequence>
<dbReference type="AlphaFoldDB" id="A0A9Q3CV49"/>
<dbReference type="OrthoDB" id="5102063at2759"/>
<evidence type="ECO:0000256" key="1">
    <source>
        <dbReference type="SAM" id="MobiDB-lite"/>
    </source>
</evidence>
<organism evidence="2 3">
    <name type="scientific">Austropuccinia psidii MF-1</name>
    <dbReference type="NCBI Taxonomy" id="1389203"/>
    <lineage>
        <taxon>Eukaryota</taxon>
        <taxon>Fungi</taxon>
        <taxon>Dikarya</taxon>
        <taxon>Basidiomycota</taxon>
        <taxon>Pucciniomycotina</taxon>
        <taxon>Pucciniomycetes</taxon>
        <taxon>Pucciniales</taxon>
        <taxon>Sphaerophragmiaceae</taxon>
        <taxon>Austropuccinia</taxon>
    </lineage>
</organism>
<feature type="region of interest" description="Disordered" evidence="1">
    <location>
        <begin position="85"/>
        <end position="106"/>
    </location>
</feature>
<evidence type="ECO:0000313" key="2">
    <source>
        <dbReference type="EMBL" id="MBW0489021.1"/>
    </source>
</evidence>
<comment type="caution">
    <text evidence="2">The sequence shown here is derived from an EMBL/GenBank/DDBJ whole genome shotgun (WGS) entry which is preliminary data.</text>
</comment>
<dbReference type="EMBL" id="AVOT02009889">
    <property type="protein sequence ID" value="MBW0489021.1"/>
    <property type="molecule type" value="Genomic_DNA"/>
</dbReference>
<proteinExistence type="predicted"/>
<dbReference type="Proteomes" id="UP000765509">
    <property type="component" value="Unassembled WGS sequence"/>
</dbReference>
<feature type="region of interest" description="Disordered" evidence="1">
    <location>
        <begin position="121"/>
        <end position="154"/>
    </location>
</feature>
<keyword evidence="3" id="KW-1185">Reference proteome</keyword>
<reference evidence="2" key="1">
    <citation type="submission" date="2021-03" db="EMBL/GenBank/DDBJ databases">
        <title>Draft genome sequence of rust myrtle Austropuccinia psidii MF-1, a brazilian biotype.</title>
        <authorList>
            <person name="Quecine M.C."/>
            <person name="Pachon D.M.R."/>
            <person name="Bonatelli M.L."/>
            <person name="Correr F.H."/>
            <person name="Franceschini L.M."/>
            <person name="Leite T.F."/>
            <person name="Margarido G.R.A."/>
            <person name="Almeida C.A."/>
            <person name="Ferrarezi J.A."/>
            <person name="Labate C.A."/>
        </authorList>
    </citation>
    <scope>NUCLEOTIDE SEQUENCE</scope>
    <source>
        <strain evidence="2">MF-1</strain>
    </source>
</reference>
<protein>
    <submittedName>
        <fullName evidence="2">Uncharacterized protein</fullName>
    </submittedName>
</protein>
<gene>
    <name evidence="2" type="ORF">O181_028736</name>
</gene>